<dbReference type="SUPFAM" id="SSF53335">
    <property type="entry name" value="S-adenosyl-L-methionine-dependent methyltransferases"/>
    <property type="match status" value="1"/>
</dbReference>
<proteinExistence type="predicted"/>
<dbReference type="GeneID" id="112904604"/>
<organism evidence="1 2">
    <name type="scientific">Agrilus planipennis</name>
    <name type="common">Emerald ash borer</name>
    <name type="synonym">Agrilus marcopoli</name>
    <dbReference type="NCBI Taxonomy" id="224129"/>
    <lineage>
        <taxon>Eukaryota</taxon>
        <taxon>Metazoa</taxon>
        <taxon>Ecdysozoa</taxon>
        <taxon>Arthropoda</taxon>
        <taxon>Hexapoda</taxon>
        <taxon>Insecta</taxon>
        <taxon>Pterygota</taxon>
        <taxon>Neoptera</taxon>
        <taxon>Endopterygota</taxon>
        <taxon>Coleoptera</taxon>
        <taxon>Polyphaga</taxon>
        <taxon>Elateriformia</taxon>
        <taxon>Buprestoidea</taxon>
        <taxon>Buprestidae</taxon>
        <taxon>Agrilinae</taxon>
        <taxon>Agrilus</taxon>
    </lineage>
</organism>
<sequence>LQLKELSHAPICNNCFKVSQEIVTFLNDDILIQQLYDLSKQFVGADLVILDLSAFPVFGILMAKKGCKVHCLMYNDADLEFLNYVCQKNLIIDNVDVLSDDAYNSLLSMANIYDIIYIDAVGPNGILNDKILGKYSEFKRLLKHSGTILPNEIVLNLQIVNSNYLDKCWKVDDANSFGFKIAEQINEYAVAELWELDYKSTPHEILSESIALWNIIQDESEKENTIEIIVNKNGVAHGVLYWFEINLNNSQPFDTRRSTYYKIASFLFTSPKYVTQDCILRLQTKQHRGLLKIDCVK</sequence>
<protein>
    <submittedName>
        <fullName evidence="2">Uncharacterized protein LOC112904604</fullName>
    </submittedName>
</protein>
<dbReference type="OrthoDB" id="5980806at2759"/>
<dbReference type="InterPro" id="IPR029063">
    <property type="entry name" value="SAM-dependent_MTases_sf"/>
</dbReference>
<keyword evidence="1" id="KW-1185">Reference proteome</keyword>
<dbReference type="Proteomes" id="UP000192223">
    <property type="component" value="Unplaced"/>
</dbReference>
<name>A0A7F5R5B6_AGRPL</name>
<accession>A0A7F5R5B6</accession>
<dbReference type="RefSeq" id="XP_025830819.1">
    <property type="nucleotide sequence ID" value="XM_025975034.1"/>
</dbReference>
<feature type="non-terminal residue" evidence="2">
    <location>
        <position position="1"/>
    </location>
</feature>
<dbReference type="KEGG" id="apln:112904604"/>
<evidence type="ECO:0000313" key="1">
    <source>
        <dbReference type="Proteomes" id="UP000192223"/>
    </source>
</evidence>
<evidence type="ECO:0000313" key="2">
    <source>
        <dbReference type="RefSeq" id="XP_025830819.1"/>
    </source>
</evidence>
<reference evidence="2" key="1">
    <citation type="submission" date="2025-08" db="UniProtKB">
        <authorList>
            <consortium name="RefSeq"/>
        </authorList>
    </citation>
    <scope>IDENTIFICATION</scope>
    <source>
        <tissue evidence="2">Entire body</tissue>
    </source>
</reference>
<dbReference type="InParanoid" id="A0A7F5R5B6"/>
<dbReference type="Gene3D" id="2.70.160.11">
    <property type="entry name" value="Hnrnp arginine n-methyltransferase1"/>
    <property type="match status" value="1"/>
</dbReference>
<gene>
    <name evidence="2" type="primary">LOC112904604</name>
</gene>
<dbReference type="AlphaFoldDB" id="A0A7F5R5B6"/>